<dbReference type="PANTHER" id="PTHR43414:SF6">
    <property type="entry name" value="MULTIDRUG RESISTANCE PROTEIN MDTG"/>
    <property type="match status" value="1"/>
</dbReference>
<keyword evidence="10" id="KW-1185">Reference proteome</keyword>
<evidence type="ECO:0000256" key="6">
    <source>
        <dbReference type="ARBA" id="ARBA00023136"/>
    </source>
</evidence>
<feature type="transmembrane region" description="Helical" evidence="7">
    <location>
        <begin position="48"/>
        <end position="65"/>
    </location>
</feature>
<keyword evidence="4 7" id="KW-0812">Transmembrane</keyword>
<feature type="transmembrane region" description="Helical" evidence="7">
    <location>
        <begin position="139"/>
        <end position="159"/>
    </location>
</feature>
<feature type="domain" description="Major facilitator superfamily (MFS) profile" evidence="8">
    <location>
        <begin position="11"/>
        <end position="200"/>
    </location>
</feature>
<dbReference type="STRING" id="1852522.SAMN06295960_0814"/>
<feature type="transmembrane region" description="Helical" evidence="7">
    <location>
        <begin position="165"/>
        <end position="182"/>
    </location>
</feature>
<evidence type="ECO:0000256" key="5">
    <source>
        <dbReference type="ARBA" id="ARBA00022989"/>
    </source>
</evidence>
<evidence type="ECO:0000256" key="7">
    <source>
        <dbReference type="SAM" id="Phobius"/>
    </source>
</evidence>
<evidence type="ECO:0000256" key="2">
    <source>
        <dbReference type="ARBA" id="ARBA00022448"/>
    </source>
</evidence>
<comment type="subcellular location">
    <subcellularLocation>
        <location evidence="1">Cell membrane</location>
        <topology evidence="1">Multi-pass membrane protein</topology>
    </subcellularLocation>
</comment>
<dbReference type="SUPFAM" id="SSF103473">
    <property type="entry name" value="MFS general substrate transporter"/>
    <property type="match status" value="1"/>
</dbReference>
<dbReference type="Gene3D" id="1.20.1250.20">
    <property type="entry name" value="MFS general substrate transporter like domains"/>
    <property type="match status" value="1"/>
</dbReference>
<name>A0A1X7IV16_9BACL</name>
<keyword evidence="3" id="KW-1003">Cell membrane</keyword>
<dbReference type="PANTHER" id="PTHR43414">
    <property type="entry name" value="MULTIDRUG RESISTANCE PROTEIN MDTG"/>
    <property type="match status" value="1"/>
</dbReference>
<dbReference type="AlphaFoldDB" id="A0A1X7IV16"/>
<sequence>MKQQRTHFPTALKWLMLSQSMLTIGAGVVFPFYLILIKDIGGDFSQYGIAYGLFTLSAALLAVWFGKRSDRYGRTRYLLISAWGMSIVFLMFPLATGIIHIYVLQVLMGIFGAMQRVSERALAADLTDQGSRGEYMGKYQLGVSAASGIAVIAGGFFIDLFTLDLLFHAGSMLLFIGGLMIWRLPLESRARPEHDHSAEL</sequence>
<dbReference type="PROSITE" id="PS50850">
    <property type="entry name" value="MFS"/>
    <property type="match status" value="1"/>
</dbReference>
<evidence type="ECO:0000256" key="4">
    <source>
        <dbReference type="ARBA" id="ARBA00022692"/>
    </source>
</evidence>
<dbReference type="Proteomes" id="UP000193834">
    <property type="component" value="Unassembled WGS sequence"/>
</dbReference>
<evidence type="ECO:0000256" key="3">
    <source>
        <dbReference type="ARBA" id="ARBA00022475"/>
    </source>
</evidence>
<keyword evidence="2" id="KW-0813">Transport</keyword>
<dbReference type="Pfam" id="PF07690">
    <property type="entry name" value="MFS_1"/>
    <property type="match status" value="1"/>
</dbReference>
<dbReference type="EMBL" id="FXAZ01000001">
    <property type="protein sequence ID" value="SMG18629.1"/>
    <property type="molecule type" value="Genomic_DNA"/>
</dbReference>
<organism evidence="9 10">
    <name type="scientific">Paenibacillus aquistagni</name>
    <dbReference type="NCBI Taxonomy" id="1852522"/>
    <lineage>
        <taxon>Bacteria</taxon>
        <taxon>Bacillati</taxon>
        <taxon>Bacillota</taxon>
        <taxon>Bacilli</taxon>
        <taxon>Bacillales</taxon>
        <taxon>Paenibacillaceae</taxon>
        <taxon>Paenibacillus</taxon>
    </lineage>
</organism>
<dbReference type="GO" id="GO:0005886">
    <property type="term" value="C:plasma membrane"/>
    <property type="evidence" value="ECO:0007669"/>
    <property type="project" value="UniProtKB-SubCell"/>
</dbReference>
<dbReference type="InterPro" id="IPR011701">
    <property type="entry name" value="MFS"/>
</dbReference>
<dbReference type="InterPro" id="IPR036259">
    <property type="entry name" value="MFS_trans_sf"/>
</dbReference>
<gene>
    <name evidence="9" type="ORF">SAMN06295960_0814</name>
</gene>
<evidence type="ECO:0000313" key="10">
    <source>
        <dbReference type="Proteomes" id="UP000193834"/>
    </source>
</evidence>
<dbReference type="RefSeq" id="WP_085493032.1">
    <property type="nucleotide sequence ID" value="NZ_FXAZ01000001.1"/>
</dbReference>
<evidence type="ECO:0000256" key="1">
    <source>
        <dbReference type="ARBA" id="ARBA00004651"/>
    </source>
</evidence>
<feature type="transmembrane region" description="Helical" evidence="7">
    <location>
        <begin position="77"/>
        <end position="95"/>
    </location>
</feature>
<protein>
    <submittedName>
        <fullName evidence="9">Major Facilitator Superfamily protein</fullName>
    </submittedName>
</protein>
<proteinExistence type="predicted"/>
<reference evidence="9 10" key="1">
    <citation type="submission" date="2017-04" db="EMBL/GenBank/DDBJ databases">
        <authorList>
            <person name="Afonso C.L."/>
            <person name="Miller P.J."/>
            <person name="Scott M.A."/>
            <person name="Spackman E."/>
            <person name="Goraichik I."/>
            <person name="Dimitrov K.M."/>
            <person name="Suarez D.L."/>
            <person name="Swayne D.E."/>
        </authorList>
    </citation>
    <scope>NUCLEOTIDE SEQUENCE [LARGE SCALE GENOMIC DNA]</scope>
    <source>
        <strain evidence="9 10">11</strain>
    </source>
</reference>
<dbReference type="OrthoDB" id="2640962at2"/>
<keyword evidence="6 7" id="KW-0472">Membrane</keyword>
<dbReference type="GO" id="GO:0022857">
    <property type="term" value="F:transmembrane transporter activity"/>
    <property type="evidence" value="ECO:0007669"/>
    <property type="project" value="InterPro"/>
</dbReference>
<accession>A0A1X7IV16</accession>
<keyword evidence="5 7" id="KW-1133">Transmembrane helix</keyword>
<evidence type="ECO:0000259" key="8">
    <source>
        <dbReference type="PROSITE" id="PS50850"/>
    </source>
</evidence>
<dbReference type="InterPro" id="IPR020846">
    <property type="entry name" value="MFS_dom"/>
</dbReference>
<feature type="transmembrane region" description="Helical" evidence="7">
    <location>
        <begin position="12"/>
        <end position="36"/>
    </location>
</feature>
<evidence type="ECO:0000313" key="9">
    <source>
        <dbReference type="EMBL" id="SMG18629.1"/>
    </source>
</evidence>